<accession>A0A382HW73</accession>
<dbReference type="GO" id="GO:0019563">
    <property type="term" value="P:glycerol catabolic process"/>
    <property type="evidence" value="ECO:0007669"/>
    <property type="project" value="TreeGrafter"/>
</dbReference>
<dbReference type="GO" id="GO:0004370">
    <property type="term" value="F:glycerol kinase activity"/>
    <property type="evidence" value="ECO:0007669"/>
    <property type="project" value="TreeGrafter"/>
</dbReference>
<dbReference type="InterPro" id="IPR043129">
    <property type="entry name" value="ATPase_NBD"/>
</dbReference>
<dbReference type="GO" id="GO:0005829">
    <property type="term" value="C:cytosol"/>
    <property type="evidence" value="ECO:0007669"/>
    <property type="project" value="TreeGrafter"/>
</dbReference>
<evidence type="ECO:0000256" key="3">
    <source>
        <dbReference type="ARBA" id="ARBA00022741"/>
    </source>
</evidence>
<feature type="non-terminal residue" evidence="9">
    <location>
        <position position="245"/>
    </location>
</feature>
<evidence type="ECO:0000256" key="2">
    <source>
        <dbReference type="ARBA" id="ARBA00022679"/>
    </source>
</evidence>
<name>A0A382HW73_9ZZZZ</name>
<dbReference type="InterPro" id="IPR018483">
    <property type="entry name" value="Carb_kinase_FGGY_CS"/>
</dbReference>
<dbReference type="InterPro" id="IPR018484">
    <property type="entry name" value="FGGY_N"/>
</dbReference>
<keyword evidence="5" id="KW-0319">Glycerol metabolism</keyword>
<dbReference type="PROSITE" id="PS00933">
    <property type="entry name" value="FGGY_KINASES_1"/>
    <property type="match status" value="1"/>
</dbReference>
<evidence type="ECO:0000256" key="6">
    <source>
        <dbReference type="ARBA" id="ARBA00022840"/>
    </source>
</evidence>
<evidence type="ECO:0000256" key="7">
    <source>
        <dbReference type="ARBA" id="ARBA00043149"/>
    </source>
</evidence>
<dbReference type="GO" id="GO:0005524">
    <property type="term" value="F:ATP binding"/>
    <property type="evidence" value="ECO:0007669"/>
    <property type="project" value="UniProtKB-KW"/>
</dbReference>
<feature type="domain" description="Carbohydrate kinase FGGY N-terminal" evidence="8">
    <location>
        <begin position="5"/>
        <end position="230"/>
    </location>
</feature>
<evidence type="ECO:0000259" key="8">
    <source>
        <dbReference type="Pfam" id="PF00370"/>
    </source>
</evidence>
<dbReference type="AlphaFoldDB" id="A0A382HW73"/>
<gene>
    <name evidence="9" type="ORF">METZ01_LOCUS244450</name>
</gene>
<dbReference type="EMBL" id="UINC01063693">
    <property type="protein sequence ID" value="SVB91596.1"/>
    <property type="molecule type" value="Genomic_DNA"/>
</dbReference>
<dbReference type="Pfam" id="PF00370">
    <property type="entry name" value="FGGY_N"/>
    <property type="match status" value="1"/>
</dbReference>
<keyword evidence="2" id="KW-0808">Transferase</keyword>
<reference evidence="9" key="1">
    <citation type="submission" date="2018-05" db="EMBL/GenBank/DDBJ databases">
        <authorList>
            <person name="Lanie J.A."/>
            <person name="Ng W.-L."/>
            <person name="Kazmierczak K.M."/>
            <person name="Andrzejewski T.M."/>
            <person name="Davidsen T.M."/>
            <person name="Wayne K.J."/>
            <person name="Tettelin H."/>
            <person name="Glass J.I."/>
            <person name="Rusch D."/>
            <person name="Podicherti R."/>
            <person name="Tsui H.-C.T."/>
            <person name="Winkler M.E."/>
        </authorList>
    </citation>
    <scope>NUCLEOTIDE SEQUENCE</scope>
</reference>
<evidence type="ECO:0000313" key="9">
    <source>
        <dbReference type="EMBL" id="SVB91596.1"/>
    </source>
</evidence>
<dbReference type="FunFam" id="3.30.420.40:FF:000008">
    <property type="entry name" value="Glycerol kinase"/>
    <property type="match status" value="1"/>
</dbReference>
<proteinExistence type="inferred from homology"/>
<keyword evidence="3" id="KW-0547">Nucleotide-binding</keyword>
<organism evidence="9">
    <name type="scientific">marine metagenome</name>
    <dbReference type="NCBI Taxonomy" id="408172"/>
    <lineage>
        <taxon>unclassified sequences</taxon>
        <taxon>metagenomes</taxon>
        <taxon>ecological metagenomes</taxon>
    </lineage>
</organism>
<evidence type="ECO:0000256" key="5">
    <source>
        <dbReference type="ARBA" id="ARBA00022798"/>
    </source>
</evidence>
<protein>
    <recommendedName>
        <fullName evidence="7">ATP:glycerol 3-phosphotransferase</fullName>
    </recommendedName>
</protein>
<dbReference type="SUPFAM" id="SSF53067">
    <property type="entry name" value="Actin-like ATPase domain"/>
    <property type="match status" value="1"/>
</dbReference>
<evidence type="ECO:0000256" key="4">
    <source>
        <dbReference type="ARBA" id="ARBA00022777"/>
    </source>
</evidence>
<dbReference type="Gene3D" id="3.30.420.40">
    <property type="match status" value="1"/>
</dbReference>
<keyword evidence="6" id="KW-0067">ATP-binding</keyword>
<dbReference type="PANTHER" id="PTHR10196:SF69">
    <property type="entry name" value="GLYCEROL KINASE"/>
    <property type="match status" value="1"/>
</dbReference>
<evidence type="ECO:0000256" key="1">
    <source>
        <dbReference type="ARBA" id="ARBA00009156"/>
    </source>
</evidence>
<dbReference type="PANTHER" id="PTHR10196">
    <property type="entry name" value="SUGAR KINASE"/>
    <property type="match status" value="1"/>
</dbReference>
<keyword evidence="4" id="KW-0418">Kinase</keyword>
<comment type="similarity">
    <text evidence="1">Belongs to the FGGY kinase family.</text>
</comment>
<sequence>MNKFILSLDQGTTSIRALLIDQNGKISGIAQKELTQIYPDNGWVEHNPNEILNSQIEVIDQVISENNIKTNQIAAIGIANQRETTVVWDKDTGAPIYNAIVWQDNRTTDICEELKNKNLEKEISDKTGLLIAPYFSATKISWILNNVKSAKEKAKSNKLLFGTIDSWLIWNLTEKKTHATDFSNASRTMLYNINKLEWDSDILNELDIPKSMLPEVLNSSDNFGNFNYKGHKIPIKEVRVLAGAK</sequence>